<evidence type="ECO:0000313" key="7">
    <source>
        <dbReference type="EMBL" id="TKC88773.1"/>
    </source>
</evidence>
<evidence type="ECO:0000256" key="5">
    <source>
        <dbReference type="ARBA" id="ARBA00023295"/>
    </source>
</evidence>
<dbReference type="GO" id="GO:0015926">
    <property type="term" value="F:glucosidase activity"/>
    <property type="evidence" value="ECO:0007669"/>
    <property type="project" value="InterPro"/>
</dbReference>
<comment type="caution">
    <text evidence="7">The sequence shown here is derived from an EMBL/GenBank/DDBJ whole genome shotgun (WGS) entry which is preliminary data.</text>
</comment>
<accession>A0A4U1I5Y1</accession>
<reference evidence="7 8" key="1">
    <citation type="submission" date="2019-04" db="EMBL/GenBank/DDBJ databases">
        <title>Trinickia sp. 7GSK02, isolated from subtropical forest soil.</title>
        <authorList>
            <person name="Gao Z.-H."/>
            <person name="Qiu L.-H."/>
        </authorList>
    </citation>
    <scope>NUCLEOTIDE SEQUENCE [LARGE SCALE GENOMIC DNA]</scope>
    <source>
        <strain evidence="7 8">7GSK02</strain>
    </source>
</reference>
<protein>
    <recommendedName>
        <fullName evidence="3 6">Arabinogalactan endo-beta-1,4-galactanase</fullName>
        <ecNumber evidence="3 6">3.2.1.89</ecNumber>
    </recommendedName>
</protein>
<organism evidence="7 8">
    <name type="scientific">Trinickia terrae</name>
    <dbReference type="NCBI Taxonomy" id="2571161"/>
    <lineage>
        <taxon>Bacteria</taxon>
        <taxon>Pseudomonadati</taxon>
        <taxon>Pseudomonadota</taxon>
        <taxon>Betaproteobacteria</taxon>
        <taxon>Burkholderiales</taxon>
        <taxon>Burkholderiaceae</taxon>
        <taxon>Trinickia</taxon>
    </lineage>
</organism>
<dbReference type="GO" id="GO:0031218">
    <property type="term" value="F:arabinogalactan endo-1,4-beta-galactosidase activity"/>
    <property type="evidence" value="ECO:0007669"/>
    <property type="project" value="UniProtKB-EC"/>
</dbReference>
<dbReference type="InterPro" id="IPR017853">
    <property type="entry name" value="GH"/>
</dbReference>
<keyword evidence="5 6" id="KW-0326">Glycosidase</keyword>
<evidence type="ECO:0000313" key="8">
    <source>
        <dbReference type="Proteomes" id="UP000305539"/>
    </source>
</evidence>
<comment type="catalytic activity">
    <reaction evidence="1 6">
        <text>The enzyme specifically hydrolyzes (1-&gt;4)-beta-D-galactosidic linkages in type I arabinogalactans.</text>
        <dbReference type="EC" id="3.2.1.89"/>
    </reaction>
</comment>
<dbReference type="PANTHER" id="PTHR34983:SF1">
    <property type="entry name" value="ARABINOGALACTAN ENDO-BETA-1,4-GALACTANASE A"/>
    <property type="match status" value="1"/>
</dbReference>
<evidence type="ECO:0000256" key="3">
    <source>
        <dbReference type="ARBA" id="ARBA00012556"/>
    </source>
</evidence>
<dbReference type="SUPFAM" id="SSF51445">
    <property type="entry name" value="(Trans)glycosidases"/>
    <property type="match status" value="1"/>
</dbReference>
<dbReference type="EC" id="3.2.1.89" evidence="3 6"/>
<evidence type="ECO:0000256" key="1">
    <source>
        <dbReference type="ARBA" id="ARBA00001695"/>
    </source>
</evidence>
<comment type="similarity">
    <text evidence="2 6">Belongs to the glycosyl hydrolase 53 family.</text>
</comment>
<keyword evidence="4 6" id="KW-0378">Hydrolase</keyword>
<dbReference type="InterPro" id="IPR011683">
    <property type="entry name" value="Glyco_hydro_53"/>
</dbReference>
<gene>
    <name evidence="7" type="ORF">FAZ69_13590</name>
</gene>
<dbReference type="RefSeq" id="WP_136895250.1">
    <property type="nucleotide sequence ID" value="NZ_SWJE01000006.1"/>
</dbReference>
<dbReference type="AlphaFoldDB" id="A0A4U1I5Y1"/>
<dbReference type="PANTHER" id="PTHR34983">
    <property type="entry name" value="ARABINOGALACTAN ENDO-BETA-1,4-GALACTANASE A"/>
    <property type="match status" value="1"/>
</dbReference>
<evidence type="ECO:0000256" key="6">
    <source>
        <dbReference type="RuleBase" id="RU361192"/>
    </source>
</evidence>
<dbReference type="Gene3D" id="3.20.20.80">
    <property type="entry name" value="Glycosidases"/>
    <property type="match status" value="1"/>
</dbReference>
<dbReference type="Proteomes" id="UP000305539">
    <property type="component" value="Unassembled WGS sequence"/>
</dbReference>
<proteinExistence type="inferred from homology"/>
<dbReference type="Pfam" id="PF07745">
    <property type="entry name" value="Glyco_hydro_53"/>
    <property type="match status" value="1"/>
</dbReference>
<dbReference type="GO" id="GO:0045490">
    <property type="term" value="P:pectin catabolic process"/>
    <property type="evidence" value="ECO:0007669"/>
    <property type="project" value="TreeGrafter"/>
</dbReference>
<evidence type="ECO:0000256" key="4">
    <source>
        <dbReference type="ARBA" id="ARBA00022801"/>
    </source>
</evidence>
<name>A0A4U1I5Y1_9BURK</name>
<sequence>MDRRSMLRLSLSAAAAACLELTGTQKALAFSDTSAFAKGVDVSTLPQIEAFGGKFYSGGVRHDALALLRYNGADSCRIKIWNDPGNASYYPSNQAVAGYNTVAQAVALAKRAAALGMRILIDFHYSDWWVDPSKQYPPHAWAGLNLTDTCTQLYAFTTDALNQLKAAGVTPEWVQVGNEITSGMLWPLGKYDQLDNLATLLKTGYNAVKSVNSATKVILHLDSGGNNATSRWWFDAMTSRGVQFDVIGLSYYPAWQGSLTDLTNNVNDIAVRYDKALMVVETAFAWTTSDGDSEPDTMTTAGTTGFPMTPAGQVEFWQAVKNIIANIPGGRGKGVFWWEPEWIPVAGAGWKAGAGDEWDNCTLFDFHGNALSSISLFKS</sequence>
<evidence type="ECO:0000256" key="2">
    <source>
        <dbReference type="ARBA" id="ARBA00010687"/>
    </source>
</evidence>
<dbReference type="EMBL" id="SWJE01000006">
    <property type="protein sequence ID" value="TKC88773.1"/>
    <property type="molecule type" value="Genomic_DNA"/>
</dbReference>
<dbReference type="OrthoDB" id="9768786at2"/>
<keyword evidence="8" id="KW-1185">Reference proteome</keyword>